<evidence type="ECO:0000256" key="4">
    <source>
        <dbReference type="ARBA" id="ARBA00022989"/>
    </source>
</evidence>
<dbReference type="PANTHER" id="PTHR23501">
    <property type="entry name" value="MAJOR FACILITATOR SUPERFAMILY"/>
    <property type="match status" value="1"/>
</dbReference>
<keyword evidence="4 8" id="KW-1133">Transmembrane helix</keyword>
<evidence type="ECO:0000256" key="5">
    <source>
        <dbReference type="ARBA" id="ARBA00023136"/>
    </source>
</evidence>
<feature type="transmembrane region" description="Helical" evidence="8">
    <location>
        <begin position="68"/>
        <end position="94"/>
    </location>
</feature>
<dbReference type="PRINTS" id="PR01036">
    <property type="entry name" value="TCRTETB"/>
</dbReference>
<dbReference type="SUPFAM" id="SSF103473">
    <property type="entry name" value="MFS general substrate transporter"/>
    <property type="match status" value="1"/>
</dbReference>
<comment type="caution">
    <text evidence="10">The sequence shown here is derived from an EMBL/GenBank/DDBJ whole genome shotgun (WGS) entry which is preliminary data.</text>
</comment>
<feature type="region of interest" description="Disordered" evidence="7">
    <location>
        <begin position="1"/>
        <end position="43"/>
    </location>
</feature>
<feature type="transmembrane region" description="Helical" evidence="8">
    <location>
        <begin position="402"/>
        <end position="421"/>
    </location>
</feature>
<dbReference type="InterPro" id="IPR036259">
    <property type="entry name" value="MFS_trans_sf"/>
</dbReference>
<dbReference type="CDD" id="cd17502">
    <property type="entry name" value="MFS_Azr1_MDR_like"/>
    <property type="match status" value="1"/>
</dbReference>
<dbReference type="PROSITE" id="PS50850">
    <property type="entry name" value="MFS"/>
    <property type="match status" value="1"/>
</dbReference>
<dbReference type="InterPro" id="IPR011701">
    <property type="entry name" value="MFS"/>
</dbReference>
<feature type="transmembrane region" description="Helical" evidence="8">
    <location>
        <begin position="224"/>
        <end position="243"/>
    </location>
</feature>
<feature type="transmembrane region" description="Helical" evidence="8">
    <location>
        <begin position="106"/>
        <end position="124"/>
    </location>
</feature>
<feature type="transmembrane region" description="Helical" evidence="8">
    <location>
        <begin position="294"/>
        <end position="313"/>
    </location>
</feature>
<reference evidence="10 11" key="1">
    <citation type="submission" date="2023-01" db="EMBL/GenBank/DDBJ databases">
        <title>Analysis of 21 Apiospora genomes using comparative genomics revels a genus with tremendous synthesis potential of carbohydrate active enzymes and secondary metabolites.</title>
        <authorList>
            <person name="Sorensen T."/>
        </authorList>
    </citation>
    <scope>NUCLEOTIDE SEQUENCE [LARGE SCALE GENOMIC DNA]</scope>
    <source>
        <strain evidence="10 11">CBS 20057</strain>
    </source>
</reference>
<gene>
    <name evidence="10" type="ORF">PG991_008791</name>
</gene>
<evidence type="ECO:0000259" key="9">
    <source>
        <dbReference type="PROSITE" id="PS50850"/>
    </source>
</evidence>
<proteinExistence type="predicted"/>
<dbReference type="InterPro" id="IPR020846">
    <property type="entry name" value="MFS_dom"/>
</dbReference>
<keyword evidence="5 8" id="KW-0472">Membrane</keyword>
<protein>
    <recommendedName>
        <fullName evidence="9">Major facilitator superfamily (MFS) profile domain-containing protein</fullName>
    </recommendedName>
</protein>
<dbReference type="Pfam" id="PF07690">
    <property type="entry name" value="MFS_1"/>
    <property type="match status" value="1"/>
</dbReference>
<feature type="transmembrane region" description="Helical" evidence="8">
    <location>
        <begin position="334"/>
        <end position="357"/>
    </location>
</feature>
<evidence type="ECO:0000256" key="8">
    <source>
        <dbReference type="SAM" id="Phobius"/>
    </source>
</evidence>
<evidence type="ECO:0000256" key="3">
    <source>
        <dbReference type="ARBA" id="ARBA00022692"/>
    </source>
</evidence>
<feature type="transmembrane region" description="Helical" evidence="8">
    <location>
        <begin position="263"/>
        <end position="282"/>
    </location>
</feature>
<feature type="domain" description="Major facilitator superfamily (MFS) profile" evidence="9">
    <location>
        <begin position="71"/>
        <end position="566"/>
    </location>
</feature>
<evidence type="ECO:0000313" key="11">
    <source>
        <dbReference type="Proteomes" id="UP001396898"/>
    </source>
</evidence>
<keyword evidence="2" id="KW-0813">Transport</keyword>
<feature type="compositionally biased region" description="Polar residues" evidence="7">
    <location>
        <begin position="16"/>
        <end position="28"/>
    </location>
</feature>
<feature type="transmembrane region" description="Helical" evidence="8">
    <location>
        <begin position="369"/>
        <end position="390"/>
    </location>
</feature>
<organism evidence="10 11">
    <name type="scientific">Apiospora marii</name>
    <dbReference type="NCBI Taxonomy" id="335849"/>
    <lineage>
        <taxon>Eukaryota</taxon>
        <taxon>Fungi</taxon>
        <taxon>Dikarya</taxon>
        <taxon>Ascomycota</taxon>
        <taxon>Pezizomycotina</taxon>
        <taxon>Sordariomycetes</taxon>
        <taxon>Xylariomycetidae</taxon>
        <taxon>Amphisphaeriales</taxon>
        <taxon>Apiosporaceae</taxon>
        <taxon>Apiospora</taxon>
    </lineage>
</organism>
<dbReference type="EMBL" id="JAQQWI010000012">
    <property type="protein sequence ID" value="KAK8015903.1"/>
    <property type="molecule type" value="Genomic_DNA"/>
</dbReference>
<feature type="transmembrane region" description="Helical" evidence="8">
    <location>
        <begin position="136"/>
        <end position="155"/>
    </location>
</feature>
<feature type="transmembrane region" description="Helical" evidence="8">
    <location>
        <begin position="194"/>
        <end position="212"/>
    </location>
</feature>
<accession>A0ABR1RNS6</accession>
<evidence type="ECO:0000256" key="7">
    <source>
        <dbReference type="SAM" id="MobiDB-lite"/>
    </source>
</evidence>
<evidence type="ECO:0000256" key="1">
    <source>
        <dbReference type="ARBA" id="ARBA00004141"/>
    </source>
</evidence>
<keyword evidence="6" id="KW-0325">Glycoprotein</keyword>
<sequence length="584" mass="61677">MSHQTGEPQKGGVTAVSETNSKPRNDNSAVDGAPTSSSSSSSQVNIAENYSTITTNEEPSAFKPTLQFWIVFLALLLATLLSALDGAIVATALPTISSDLDVGPDFVWVANVYFLTGAVLQPLFGQLSDLWGRRPMFIAILAVFTLGSGLCGGASSGRMLIAARAVQGIGAGGINMMVDLILCDLVPMRDRGKYLGILFGVIGLFSAVGPLIGGALAQSGQWRWAFYLNLPIGGVCILITLFFMKVQSRVGGSFTQKLRRVDWAGVTILTISCIAIMYAVTYGGASRPWSDASIAAPLAGGLAGLLIFALFEATPCLVAEPVTPPHLFANRTSAIAFAVTFLQSMLGLFMIYVYALYFQAVLGAGQTLSGVYLIPTAISFPLFAAVGGGLMTKFGRYKPLHLTGFAFLTLGCGLSSLLGPGSSPAEWVFFQLFLGVGAGLTMAVLLPAVQAPLQESDTALSTGTWAFIRSLGVIWAVTVPAAVFNNRFGQLLHTIDDPAARAMLGNGNAYAHGTAALVDSFGGATTEQVRAVYSQSVQRVWQIGVVFSGACFLLALFEKEISLRRELETDFGLKEEKKEVQAAP</sequence>
<feature type="transmembrane region" description="Helical" evidence="8">
    <location>
        <begin position="540"/>
        <end position="557"/>
    </location>
</feature>
<dbReference type="Proteomes" id="UP001396898">
    <property type="component" value="Unassembled WGS sequence"/>
</dbReference>
<comment type="subcellular location">
    <subcellularLocation>
        <location evidence="1">Membrane</location>
        <topology evidence="1">Multi-pass membrane protein</topology>
    </subcellularLocation>
</comment>
<evidence type="ECO:0000313" key="10">
    <source>
        <dbReference type="EMBL" id="KAK8015903.1"/>
    </source>
</evidence>
<evidence type="ECO:0000256" key="6">
    <source>
        <dbReference type="ARBA" id="ARBA00023180"/>
    </source>
</evidence>
<dbReference type="Gene3D" id="1.20.1250.20">
    <property type="entry name" value="MFS general substrate transporter like domains"/>
    <property type="match status" value="1"/>
</dbReference>
<evidence type="ECO:0000256" key="2">
    <source>
        <dbReference type="ARBA" id="ARBA00022448"/>
    </source>
</evidence>
<feature type="transmembrane region" description="Helical" evidence="8">
    <location>
        <begin position="427"/>
        <end position="446"/>
    </location>
</feature>
<keyword evidence="11" id="KW-1185">Reference proteome</keyword>
<feature type="transmembrane region" description="Helical" evidence="8">
    <location>
        <begin position="466"/>
        <end position="484"/>
    </location>
</feature>
<dbReference type="Gene3D" id="1.20.1720.10">
    <property type="entry name" value="Multidrug resistance protein D"/>
    <property type="match status" value="1"/>
</dbReference>
<name>A0ABR1RNS6_9PEZI</name>
<dbReference type="PANTHER" id="PTHR23501:SF187">
    <property type="entry name" value="MAJOR FACILITATOR SUPERFAMILY (MFS) PROFILE DOMAIN-CONTAINING PROTEIN"/>
    <property type="match status" value="1"/>
</dbReference>
<keyword evidence="3 8" id="KW-0812">Transmembrane</keyword>